<feature type="domain" description="AP2/ERF" evidence="7">
    <location>
        <begin position="38"/>
        <end position="103"/>
    </location>
</feature>
<dbReference type="GO" id="GO:0005634">
    <property type="term" value="C:nucleus"/>
    <property type="evidence" value="ECO:0007669"/>
    <property type="project" value="UniProtKB-SubCell"/>
</dbReference>
<dbReference type="SUPFAM" id="SSF54171">
    <property type="entry name" value="DNA-binding domain"/>
    <property type="match status" value="2"/>
</dbReference>
<dbReference type="PROSITE" id="PS51032">
    <property type="entry name" value="AP2_ERF"/>
    <property type="match status" value="2"/>
</dbReference>
<gene>
    <name evidence="8" type="ORF">DCAR_0102129</name>
</gene>
<reference evidence="8" key="1">
    <citation type="journal article" date="2016" name="Nat. Genet.">
        <title>A high-quality carrot genome assembly provides new insights into carotenoid accumulation and asterid genome evolution.</title>
        <authorList>
            <person name="Iorizzo M."/>
            <person name="Ellison S."/>
            <person name="Senalik D."/>
            <person name="Zeng P."/>
            <person name="Satapoomin P."/>
            <person name="Huang J."/>
            <person name="Bowman M."/>
            <person name="Iovene M."/>
            <person name="Sanseverino W."/>
            <person name="Cavagnaro P."/>
            <person name="Yildiz M."/>
            <person name="Macko-Podgorni A."/>
            <person name="Moranska E."/>
            <person name="Grzebelus E."/>
            <person name="Grzebelus D."/>
            <person name="Ashrafi H."/>
            <person name="Zheng Z."/>
            <person name="Cheng S."/>
            <person name="Spooner D."/>
            <person name="Van Deynze A."/>
            <person name="Simon P."/>
        </authorList>
    </citation>
    <scope>NUCLEOTIDE SEQUENCE</scope>
    <source>
        <tissue evidence="8">Leaf</tissue>
    </source>
</reference>
<evidence type="ECO:0000313" key="9">
    <source>
        <dbReference type="Proteomes" id="UP000077755"/>
    </source>
</evidence>
<dbReference type="Gene3D" id="3.30.730.10">
    <property type="entry name" value="AP2/ERF domain"/>
    <property type="match status" value="2"/>
</dbReference>
<dbReference type="Pfam" id="PF00847">
    <property type="entry name" value="AP2"/>
    <property type="match status" value="2"/>
</dbReference>
<dbReference type="GO" id="GO:0003700">
    <property type="term" value="F:DNA-binding transcription factor activity"/>
    <property type="evidence" value="ECO:0007669"/>
    <property type="project" value="InterPro"/>
</dbReference>
<feature type="domain" description="AP2/ERF" evidence="7">
    <location>
        <begin position="139"/>
        <end position="197"/>
    </location>
</feature>
<dbReference type="InterPro" id="IPR016177">
    <property type="entry name" value="DNA-bd_dom_sf"/>
</dbReference>
<evidence type="ECO:0000256" key="6">
    <source>
        <dbReference type="SAM" id="MobiDB-lite"/>
    </source>
</evidence>
<dbReference type="CDD" id="cd00018">
    <property type="entry name" value="AP2"/>
    <property type="match status" value="2"/>
</dbReference>
<proteinExistence type="predicted"/>
<dbReference type="EMBL" id="CP093343">
    <property type="protein sequence ID" value="WOG82957.1"/>
    <property type="molecule type" value="Genomic_DNA"/>
</dbReference>
<dbReference type="PRINTS" id="PR00367">
    <property type="entry name" value="ETHRSPELEMNT"/>
</dbReference>
<protein>
    <recommendedName>
        <fullName evidence="7">AP2/ERF domain-containing protein</fullName>
    </recommendedName>
</protein>
<dbReference type="PANTHER" id="PTHR32467:SF81">
    <property type="entry name" value="OS06G0145700 PROTEIN"/>
    <property type="match status" value="1"/>
</dbReference>
<evidence type="ECO:0000259" key="7">
    <source>
        <dbReference type="PROSITE" id="PS51032"/>
    </source>
</evidence>
<evidence type="ECO:0000256" key="3">
    <source>
        <dbReference type="ARBA" id="ARBA00023125"/>
    </source>
</evidence>
<feature type="compositionally biased region" description="Low complexity" evidence="6">
    <location>
        <begin position="1"/>
        <end position="17"/>
    </location>
</feature>
<evidence type="ECO:0000256" key="2">
    <source>
        <dbReference type="ARBA" id="ARBA00023015"/>
    </source>
</evidence>
<reference evidence="8" key="2">
    <citation type="submission" date="2022-03" db="EMBL/GenBank/DDBJ databases">
        <title>Draft title - Genomic analysis of global carrot germplasm unveils the trajectory of domestication and the origin of high carotenoid orange carrot.</title>
        <authorList>
            <person name="Iorizzo M."/>
            <person name="Ellison S."/>
            <person name="Senalik D."/>
            <person name="Macko-Podgorni A."/>
            <person name="Grzebelus D."/>
            <person name="Bostan H."/>
            <person name="Rolling W."/>
            <person name="Curaba J."/>
            <person name="Simon P."/>
        </authorList>
    </citation>
    <scope>NUCLEOTIDE SEQUENCE</scope>
    <source>
        <tissue evidence="8">Leaf</tissue>
    </source>
</reference>
<dbReference type="InterPro" id="IPR036955">
    <property type="entry name" value="AP2/ERF_dom_sf"/>
</dbReference>
<dbReference type="InterPro" id="IPR001471">
    <property type="entry name" value="AP2/ERF_dom"/>
</dbReference>
<keyword evidence="4" id="KW-0804">Transcription</keyword>
<organism evidence="8 9">
    <name type="scientific">Daucus carota subsp. sativus</name>
    <name type="common">Carrot</name>
    <dbReference type="NCBI Taxonomy" id="79200"/>
    <lineage>
        <taxon>Eukaryota</taxon>
        <taxon>Viridiplantae</taxon>
        <taxon>Streptophyta</taxon>
        <taxon>Embryophyta</taxon>
        <taxon>Tracheophyta</taxon>
        <taxon>Spermatophyta</taxon>
        <taxon>Magnoliopsida</taxon>
        <taxon>eudicotyledons</taxon>
        <taxon>Gunneridae</taxon>
        <taxon>Pentapetalae</taxon>
        <taxon>asterids</taxon>
        <taxon>campanulids</taxon>
        <taxon>Apiales</taxon>
        <taxon>Apiaceae</taxon>
        <taxon>Apioideae</taxon>
        <taxon>Scandiceae</taxon>
        <taxon>Daucinae</taxon>
        <taxon>Daucus</taxon>
        <taxon>Daucus sect. Daucus</taxon>
    </lineage>
</organism>
<evidence type="ECO:0000256" key="5">
    <source>
        <dbReference type="ARBA" id="ARBA00023242"/>
    </source>
</evidence>
<evidence type="ECO:0000313" key="8">
    <source>
        <dbReference type="EMBL" id="WOG82957.1"/>
    </source>
</evidence>
<name>A0AAF0W496_DAUCS</name>
<dbReference type="Proteomes" id="UP000077755">
    <property type="component" value="Chromosome 1"/>
</dbReference>
<dbReference type="PANTHER" id="PTHR32467">
    <property type="entry name" value="AP2-LIKE ETHYLENE-RESPONSIVE TRANSCRIPTION FACTOR"/>
    <property type="match status" value="1"/>
</dbReference>
<dbReference type="GO" id="GO:0003677">
    <property type="term" value="F:DNA binding"/>
    <property type="evidence" value="ECO:0007669"/>
    <property type="project" value="UniProtKB-KW"/>
</dbReference>
<dbReference type="SMART" id="SM00380">
    <property type="entry name" value="AP2"/>
    <property type="match status" value="2"/>
</dbReference>
<evidence type="ECO:0000256" key="1">
    <source>
        <dbReference type="ARBA" id="ARBA00004123"/>
    </source>
</evidence>
<dbReference type="AlphaFoldDB" id="A0AAF0W496"/>
<keyword evidence="3" id="KW-0238">DNA-binding</keyword>
<keyword evidence="5" id="KW-0539">Nucleus</keyword>
<comment type="subcellular location">
    <subcellularLocation>
        <location evidence="1">Nucleus</location>
    </subcellularLocation>
</comment>
<sequence length="327" mass="36959">MNKMPSNSSSIPSITSPNKKRKDKDQNGDIGPTKRASIYTGVYKHKTGRFEAHLWDKDSSTNQLKRKGKNVYLGSYDDEESAAHAYDLAALKYRGPTATLNFSVELYEKDVREMNGLTKEEYVATLRRKSSGFSSGFSQYRGVFKHHSKGRWEARIGHVDGKRYQYLGTFASEEEAAKAYDLAVIQQRGKDALTNFDISKYLQYLANNGDADPTAEKTKIPSHGTNWHIGRSGISKKIKKYDQLNLENGQSIADHTDLKKAIRDEVLAEMEEMIEKKVHDKVTKIFCKLGEVDPYFNDIDLKAVLRACDDELDEKEDGNVASEHGDE</sequence>
<feature type="region of interest" description="Disordered" evidence="6">
    <location>
        <begin position="1"/>
        <end position="37"/>
    </location>
</feature>
<keyword evidence="9" id="KW-1185">Reference proteome</keyword>
<accession>A0AAF0W496</accession>
<keyword evidence="2" id="KW-0805">Transcription regulation</keyword>
<evidence type="ECO:0000256" key="4">
    <source>
        <dbReference type="ARBA" id="ARBA00023163"/>
    </source>
</evidence>